<name>A0A835MVV3_9ROSI</name>
<keyword evidence="2" id="KW-1185">Reference proteome</keyword>
<dbReference type="AlphaFoldDB" id="A0A835MVV3"/>
<reference evidence="1 2" key="1">
    <citation type="submission" date="2020-10" db="EMBL/GenBank/DDBJ databases">
        <title>Plant Genome Project.</title>
        <authorList>
            <person name="Zhang R.-G."/>
        </authorList>
    </citation>
    <scope>NUCLEOTIDE SEQUENCE [LARGE SCALE GENOMIC DNA]</scope>
    <source>
        <strain evidence="1">FAFU-HL-1</strain>
        <tissue evidence="1">Leaf</tissue>
    </source>
</reference>
<sequence>MATTPSDRDENVGSCAKIETELYLICDEDLKVARLEAASTRDVNIDANVFQDPNSPAATCMKFSEFRAAAIQGM</sequence>
<protein>
    <submittedName>
        <fullName evidence="1">Uncharacterized protein</fullName>
    </submittedName>
</protein>
<evidence type="ECO:0000313" key="2">
    <source>
        <dbReference type="Proteomes" id="UP000657918"/>
    </source>
</evidence>
<dbReference type="Proteomes" id="UP000657918">
    <property type="component" value="Unassembled WGS sequence"/>
</dbReference>
<organism evidence="1 2">
    <name type="scientific">Salix dunnii</name>
    <dbReference type="NCBI Taxonomy" id="1413687"/>
    <lineage>
        <taxon>Eukaryota</taxon>
        <taxon>Viridiplantae</taxon>
        <taxon>Streptophyta</taxon>
        <taxon>Embryophyta</taxon>
        <taxon>Tracheophyta</taxon>
        <taxon>Spermatophyta</taxon>
        <taxon>Magnoliopsida</taxon>
        <taxon>eudicotyledons</taxon>
        <taxon>Gunneridae</taxon>
        <taxon>Pentapetalae</taxon>
        <taxon>rosids</taxon>
        <taxon>fabids</taxon>
        <taxon>Malpighiales</taxon>
        <taxon>Salicaceae</taxon>
        <taxon>Saliceae</taxon>
        <taxon>Salix</taxon>
    </lineage>
</organism>
<gene>
    <name evidence="1" type="ORF">SADUNF_Sadunf12G0049300</name>
</gene>
<accession>A0A835MVV3</accession>
<evidence type="ECO:0000313" key="1">
    <source>
        <dbReference type="EMBL" id="KAF9671453.1"/>
    </source>
</evidence>
<dbReference type="EMBL" id="JADGMS010000012">
    <property type="protein sequence ID" value="KAF9671453.1"/>
    <property type="molecule type" value="Genomic_DNA"/>
</dbReference>
<comment type="caution">
    <text evidence="1">The sequence shown here is derived from an EMBL/GenBank/DDBJ whole genome shotgun (WGS) entry which is preliminary data.</text>
</comment>
<proteinExistence type="predicted"/>